<evidence type="ECO:0000313" key="2">
    <source>
        <dbReference type="Proteomes" id="UP000004367"/>
    </source>
</evidence>
<proteinExistence type="predicted"/>
<evidence type="ECO:0008006" key="3">
    <source>
        <dbReference type="Google" id="ProtNLM"/>
    </source>
</evidence>
<keyword evidence="2" id="KW-1185">Reference proteome</keyword>
<dbReference type="Gene3D" id="3.30.530.20">
    <property type="match status" value="1"/>
</dbReference>
<dbReference type="RefSeq" id="WP_009482817.1">
    <property type="nucleotide sequence ID" value="NZ_BAFE01000063.1"/>
</dbReference>
<dbReference type="Pfam" id="PF10604">
    <property type="entry name" value="Polyketide_cyc2"/>
    <property type="match status" value="1"/>
</dbReference>
<dbReference type="OrthoDB" id="4483486at2"/>
<dbReference type="AlphaFoldDB" id="H5UT61"/>
<dbReference type="EMBL" id="BAFE01000063">
    <property type="protein sequence ID" value="GAB48919.1"/>
    <property type="molecule type" value="Genomic_DNA"/>
</dbReference>
<protein>
    <recommendedName>
        <fullName evidence="3">Polyketide cyclase/dehydrase</fullName>
    </recommendedName>
</protein>
<dbReference type="SUPFAM" id="SSF55961">
    <property type="entry name" value="Bet v1-like"/>
    <property type="match status" value="1"/>
</dbReference>
<name>H5UT61_9MICO</name>
<dbReference type="InterPro" id="IPR023393">
    <property type="entry name" value="START-like_dom_sf"/>
</dbReference>
<gene>
    <name evidence="1" type="ORF">MOPEL_085_00050</name>
</gene>
<organism evidence="1 2">
    <name type="scientific">Mobilicoccus pelagius NBRC 104925</name>
    <dbReference type="NCBI Taxonomy" id="1089455"/>
    <lineage>
        <taxon>Bacteria</taxon>
        <taxon>Bacillati</taxon>
        <taxon>Actinomycetota</taxon>
        <taxon>Actinomycetes</taxon>
        <taxon>Micrococcales</taxon>
        <taxon>Dermatophilaceae</taxon>
        <taxon>Mobilicoccus</taxon>
    </lineage>
</organism>
<dbReference type="eggNOG" id="COG3832">
    <property type="taxonomic scope" value="Bacteria"/>
</dbReference>
<dbReference type="STRING" id="1089455.MOPEL_085_00050"/>
<comment type="caution">
    <text evidence="1">The sequence shown here is derived from an EMBL/GenBank/DDBJ whole genome shotgun (WGS) entry which is preliminary data.</text>
</comment>
<evidence type="ECO:0000313" key="1">
    <source>
        <dbReference type="EMBL" id="GAB48919.1"/>
    </source>
</evidence>
<dbReference type="CDD" id="cd07812">
    <property type="entry name" value="SRPBCC"/>
    <property type="match status" value="1"/>
</dbReference>
<accession>H5UT61</accession>
<sequence length="146" mass="16123">MNVTERHTPATPEQVWAVIADGWTFPSWVVGASRMRAVEPTWPGVGGRLHHSVGGWPALIDDETEVLESEPGRRIVLKARIRPAGEARVEITLVPQDGGTLVRMAEDFTNGPMSFLPKPAREAAIGPRNVETLRRLAFLAERRTQP</sequence>
<dbReference type="InterPro" id="IPR019587">
    <property type="entry name" value="Polyketide_cyclase/dehydratase"/>
</dbReference>
<dbReference type="Proteomes" id="UP000004367">
    <property type="component" value="Unassembled WGS sequence"/>
</dbReference>
<reference evidence="1 2" key="1">
    <citation type="submission" date="2012-02" db="EMBL/GenBank/DDBJ databases">
        <title>Whole genome shotgun sequence of Mobilicoccus pelagius NBRC 104925.</title>
        <authorList>
            <person name="Yoshida Y."/>
            <person name="Hosoyama A."/>
            <person name="Tsuchikane K."/>
            <person name="Katsumata H."/>
            <person name="Yamazaki S."/>
            <person name="Fujita N."/>
        </authorList>
    </citation>
    <scope>NUCLEOTIDE SEQUENCE [LARGE SCALE GENOMIC DNA]</scope>
    <source>
        <strain evidence="1 2">NBRC 104925</strain>
    </source>
</reference>